<evidence type="ECO:0000256" key="5">
    <source>
        <dbReference type="ARBA" id="ARBA00023295"/>
    </source>
</evidence>
<dbReference type="Gene3D" id="3.90.400.10">
    <property type="entry name" value="Oligo-1,6-glucosidase, Domain 2"/>
    <property type="match status" value="1"/>
</dbReference>
<dbReference type="GeneID" id="107274583"/>
<dbReference type="GO" id="GO:0005975">
    <property type="term" value="P:carbohydrate metabolic process"/>
    <property type="evidence" value="ECO:0007669"/>
    <property type="project" value="InterPro"/>
</dbReference>
<name>A0AAJ7FUR4_CEPCN</name>
<evidence type="ECO:0000256" key="4">
    <source>
        <dbReference type="ARBA" id="ARBA00023180"/>
    </source>
</evidence>
<evidence type="ECO:0000313" key="9">
    <source>
        <dbReference type="Proteomes" id="UP000694920"/>
    </source>
</evidence>
<evidence type="ECO:0000256" key="7">
    <source>
        <dbReference type="SAM" id="SignalP"/>
    </source>
</evidence>
<feature type="chain" id="PRO_5042548303" description="alpha-glucosidase" evidence="7">
    <location>
        <begin position="20"/>
        <end position="441"/>
    </location>
</feature>
<evidence type="ECO:0000259" key="8">
    <source>
        <dbReference type="SMART" id="SM00642"/>
    </source>
</evidence>
<dbReference type="AlphaFoldDB" id="A0AAJ7FUR4"/>
<comment type="catalytic activity">
    <reaction evidence="1">
        <text>Hydrolysis of terminal, non-reducing (1-&gt;4)-linked alpha-D-glucose residues with release of alpha-D-glucose.</text>
        <dbReference type="EC" id="3.2.1.20"/>
    </reaction>
</comment>
<evidence type="ECO:0000256" key="3">
    <source>
        <dbReference type="ARBA" id="ARBA00012741"/>
    </source>
</evidence>
<sequence length="441" mass="50552">MKLLFTLGLLTFAGIPINCLEWWQSMSLYQIYPRSFKDSDGDGVGDLKGIEEKLPHLVNLGVDAFWISPTYPSPMIDFGYDISDFKGVDPMFGTMEDFENLIKTAQKLSLKVIMDYVPNHTSDQHEWFQKSLKNIAPYNDYYVWHPGKKLSNGTMAKPNNWLSVFGGPAWTWRDERQAYYLHQFDPAQPDLNYHNEKVVQEMKDVLVFWLEKGVNGFRVDAIPHLFENTSYLDEPLAGNTDNPETYGYLDHIYTTNQQETYEMVQQWRDVFDAFDAANGVTSVMMTEAYASPELTMKYYNYGSHFPFNFLFIENLSKSSSAGDYKNIIDSWMKDMPAGCTANWVAGNHDKPRLVSRYDENIAQAISVMLLLLPGVSVAYNGEEIGMENKWISYEDTQDPQGCNAGKENYESMSRDPERTPFQWDNTTSAGFSTNSTTWLPV</sequence>
<dbReference type="Gene3D" id="3.20.20.80">
    <property type="entry name" value="Glycosidases"/>
    <property type="match status" value="1"/>
</dbReference>
<dbReference type="Proteomes" id="UP000694920">
    <property type="component" value="Unplaced"/>
</dbReference>
<feature type="signal peptide" evidence="7">
    <location>
        <begin position="1"/>
        <end position="19"/>
    </location>
</feature>
<dbReference type="SUPFAM" id="SSF51445">
    <property type="entry name" value="(Trans)glycosidases"/>
    <property type="match status" value="1"/>
</dbReference>
<keyword evidence="5" id="KW-0326">Glycosidase</keyword>
<accession>A0AAJ7FUR4</accession>
<dbReference type="InterPro" id="IPR017853">
    <property type="entry name" value="GH"/>
</dbReference>
<keyword evidence="9" id="KW-1185">Reference proteome</keyword>
<protein>
    <recommendedName>
        <fullName evidence="3">alpha-glucosidase</fullName>
        <ecNumber evidence="3">3.2.1.20</ecNumber>
    </recommendedName>
</protein>
<organism evidence="9 10">
    <name type="scientific">Cephus cinctus</name>
    <name type="common">Wheat stem sawfly</name>
    <dbReference type="NCBI Taxonomy" id="211228"/>
    <lineage>
        <taxon>Eukaryota</taxon>
        <taxon>Metazoa</taxon>
        <taxon>Ecdysozoa</taxon>
        <taxon>Arthropoda</taxon>
        <taxon>Hexapoda</taxon>
        <taxon>Insecta</taxon>
        <taxon>Pterygota</taxon>
        <taxon>Neoptera</taxon>
        <taxon>Endopterygota</taxon>
        <taxon>Hymenoptera</taxon>
        <taxon>Cephoidea</taxon>
        <taxon>Cephidae</taxon>
        <taxon>Cephus</taxon>
    </lineage>
</organism>
<dbReference type="EC" id="3.2.1.20" evidence="3"/>
<dbReference type="SMART" id="SM00642">
    <property type="entry name" value="Aamy"/>
    <property type="match status" value="1"/>
</dbReference>
<gene>
    <name evidence="10" type="primary">LOC107274583</name>
</gene>
<evidence type="ECO:0000313" key="10">
    <source>
        <dbReference type="RefSeq" id="XP_015609334.1"/>
    </source>
</evidence>
<feature type="compositionally biased region" description="Polar residues" evidence="6">
    <location>
        <begin position="422"/>
        <end position="436"/>
    </location>
</feature>
<dbReference type="Pfam" id="PF00128">
    <property type="entry name" value="Alpha-amylase"/>
    <property type="match status" value="1"/>
</dbReference>
<dbReference type="InterPro" id="IPR006047">
    <property type="entry name" value="GH13_cat_dom"/>
</dbReference>
<dbReference type="CDD" id="cd11328">
    <property type="entry name" value="AmyAc_maltase"/>
    <property type="match status" value="1"/>
</dbReference>
<keyword evidence="5" id="KW-0378">Hydrolase</keyword>
<dbReference type="KEGG" id="ccin:107274583"/>
<evidence type="ECO:0000256" key="6">
    <source>
        <dbReference type="SAM" id="MobiDB-lite"/>
    </source>
</evidence>
<keyword evidence="7" id="KW-0732">Signal</keyword>
<dbReference type="GO" id="GO:0004558">
    <property type="term" value="F:alpha-1,4-glucosidase activity"/>
    <property type="evidence" value="ECO:0007669"/>
    <property type="project" value="UniProtKB-EC"/>
</dbReference>
<dbReference type="RefSeq" id="XP_015609334.1">
    <property type="nucleotide sequence ID" value="XM_015753848.2"/>
</dbReference>
<dbReference type="PANTHER" id="PTHR10357">
    <property type="entry name" value="ALPHA-AMYLASE FAMILY MEMBER"/>
    <property type="match status" value="1"/>
</dbReference>
<feature type="region of interest" description="Disordered" evidence="6">
    <location>
        <begin position="401"/>
        <end position="436"/>
    </location>
</feature>
<reference evidence="10" key="1">
    <citation type="submission" date="2025-08" db="UniProtKB">
        <authorList>
            <consortium name="RefSeq"/>
        </authorList>
    </citation>
    <scope>IDENTIFICATION</scope>
</reference>
<dbReference type="FunFam" id="3.90.400.10:FF:000001">
    <property type="entry name" value="Maltase A3, isoform A"/>
    <property type="match status" value="1"/>
</dbReference>
<feature type="domain" description="Glycosyl hydrolase family 13 catalytic" evidence="8">
    <location>
        <begin position="30"/>
        <end position="418"/>
    </location>
</feature>
<feature type="non-terminal residue" evidence="10">
    <location>
        <position position="441"/>
    </location>
</feature>
<keyword evidence="4" id="KW-0325">Glycoprotein</keyword>
<comment type="similarity">
    <text evidence="2">Belongs to the glycosyl hydrolase 13 family.</text>
</comment>
<proteinExistence type="inferred from homology"/>
<evidence type="ECO:0000256" key="1">
    <source>
        <dbReference type="ARBA" id="ARBA00001657"/>
    </source>
</evidence>
<feature type="compositionally biased region" description="Basic and acidic residues" evidence="6">
    <location>
        <begin position="407"/>
        <end position="418"/>
    </location>
</feature>
<dbReference type="PANTHER" id="PTHR10357:SF179">
    <property type="entry name" value="NEUTRAL AND BASIC AMINO ACID TRANSPORT PROTEIN RBAT"/>
    <property type="match status" value="1"/>
</dbReference>
<dbReference type="InterPro" id="IPR045857">
    <property type="entry name" value="O16G_dom_2"/>
</dbReference>
<evidence type="ECO:0000256" key="2">
    <source>
        <dbReference type="ARBA" id="ARBA00008061"/>
    </source>
</evidence>